<keyword evidence="2" id="KW-0808">Transferase</keyword>
<dbReference type="RefSeq" id="WP_161338459.1">
    <property type="nucleotide sequence ID" value="NZ_JBHSDG010000006.1"/>
</dbReference>
<dbReference type="Proteomes" id="UP000445696">
    <property type="component" value="Unassembled WGS sequence"/>
</dbReference>
<protein>
    <submittedName>
        <fullName evidence="2">Methyltransferase domain-containing protein</fullName>
    </submittedName>
</protein>
<dbReference type="Gene3D" id="3.40.50.150">
    <property type="entry name" value="Vaccinia Virus protein VP39"/>
    <property type="match status" value="1"/>
</dbReference>
<comment type="caution">
    <text evidence="2">The sequence shown here is derived from an EMBL/GenBank/DDBJ whole genome shotgun (WGS) entry which is preliminary data.</text>
</comment>
<name>A0A845MEB3_9PROT</name>
<proteinExistence type="predicted"/>
<dbReference type="SUPFAM" id="SSF53335">
    <property type="entry name" value="S-adenosyl-L-methionine-dependent methyltransferases"/>
    <property type="match status" value="1"/>
</dbReference>
<keyword evidence="3" id="KW-1185">Reference proteome</keyword>
<dbReference type="EMBL" id="WTVA01000002">
    <property type="protein sequence ID" value="MZR22041.1"/>
    <property type="molecule type" value="Genomic_DNA"/>
</dbReference>
<organism evidence="2 3">
    <name type="scientific">Sneathiella chungangensis</name>
    <dbReference type="NCBI Taxonomy" id="1418234"/>
    <lineage>
        <taxon>Bacteria</taxon>
        <taxon>Pseudomonadati</taxon>
        <taxon>Pseudomonadota</taxon>
        <taxon>Alphaproteobacteria</taxon>
        <taxon>Sneathiellales</taxon>
        <taxon>Sneathiellaceae</taxon>
        <taxon>Sneathiella</taxon>
    </lineage>
</organism>
<dbReference type="Pfam" id="PF13649">
    <property type="entry name" value="Methyltransf_25"/>
    <property type="match status" value="1"/>
</dbReference>
<dbReference type="OrthoDB" id="9780095at2"/>
<dbReference type="InterPro" id="IPR041698">
    <property type="entry name" value="Methyltransf_25"/>
</dbReference>
<feature type="domain" description="Methyltransferase" evidence="1">
    <location>
        <begin position="122"/>
        <end position="212"/>
    </location>
</feature>
<dbReference type="CDD" id="cd02440">
    <property type="entry name" value="AdoMet_MTases"/>
    <property type="match status" value="1"/>
</dbReference>
<evidence type="ECO:0000259" key="1">
    <source>
        <dbReference type="Pfam" id="PF13649"/>
    </source>
</evidence>
<evidence type="ECO:0000313" key="3">
    <source>
        <dbReference type="Proteomes" id="UP000445696"/>
    </source>
</evidence>
<dbReference type="InterPro" id="IPR029063">
    <property type="entry name" value="SAM-dependent_MTases_sf"/>
</dbReference>
<reference evidence="2 3" key="1">
    <citation type="journal article" date="2014" name="Int. J. Syst. Evol. Microbiol.">
        <title>Sneathiella chungangensis sp. nov., isolated from a marine sand, and emended description of the genus Sneathiella.</title>
        <authorList>
            <person name="Siamphan C."/>
            <person name="Kim H."/>
            <person name="Lee J.S."/>
            <person name="Kim W."/>
        </authorList>
    </citation>
    <scope>NUCLEOTIDE SEQUENCE [LARGE SCALE GENOMIC DNA]</scope>
    <source>
        <strain evidence="2 3">KCTC 32476</strain>
    </source>
</reference>
<dbReference type="AlphaFoldDB" id="A0A845MEB3"/>
<accession>A0A845MEB3</accession>
<keyword evidence="2" id="KW-0489">Methyltransferase</keyword>
<dbReference type="GO" id="GO:0008168">
    <property type="term" value="F:methyltransferase activity"/>
    <property type="evidence" value="ECO:0007669"/>
    <property type="project" value="UniProtKB-KW"/>
</dbReference>
<evidence type="ECO:0000313" key="2">
    <source>
        <dbReference type="EMBL" id="MZR22041.1"/>
    </source>
</evidence>
<dbReference type="GO" id="GO:0032259">
    <property type="term" value="P:methylation"/>
    <property type="evidence" value="ECO:0007669"/>
    <property type="project" value="UniProtKB-KW"/>
</dbReference>
<gene>
    <name evidence="2" type="ORF">GQF03_06825</name>
</gene>
<sequence>MLRFVFTKTARYPGHEVEHNQFMRNLRTLAVNIKYRGFRRTILGLLANIFAKARLSLLEEYRFFKQNIRESGLDTTGIVECDKLDIPDERRGSARRYEASSDYEFRYVLEKLHIDYSNYHFVDYGSGKGAILAAAARYPFRSVTGVELSQALHETARDNIAKLQDRGRVRSGALTSVHGDAASYRLPAAAHVIYVFNAFGPDVLEDVLARISEDLADVREPVYFLYNNPMHHSLLDESPEYDRLRNAFGGKWKVYVRRGGR</sequence>